<dbReference type="InterPro" id="IPR002401">
    <property type="entry name" value="Cyt_P450_E_grp-I"/>
</dbReference>
<evidence type="ECO:0000256" key="3">
    <source>
        <dbReference type="ARBA" id="ARBA00004174"/>
    </source>
</evidence>
<feature type="chain" id="PRO_5047432807" description="Cytochrome" evidence="16">
    <location>
        <begin position="20"/>
        <end position="502"/>
    </location>
</feature>
<feature type="region of interest" description="Disordered" evidence="15">
    <location>
        <begin position="252"/>
        <end position="272"/>
    </location>
</feature>
<dbReference type="SUPFAM" id="SSF48264">
    <property type="entry name" value="Cytochrome P450"/>
    <property type="match status" value="1"/>
</dbReference>
<keyword evidence="8" id="KW-0256">Endoplasmic reticulum</keyword>
<dbReference type="Pfam" id="PF00067">
    <property type="entry name" value="p450"/>
    <property type="match status" value="1"/>
</dbReference>
<comment type="function">
    <text evidence="2">May be involved in the metabolism of insect hormones and in the breakdown of synthetic insecticides.</text>
</comment>
<dbReference type="PRINTS" id="PR00463">
    <property type="entry name" value="EP450I"/>
</dbReference>
<evidence type="ECO:0000256" key="13">
    <source>
        <dbReference type="ARBA" id="ARBA00023136"/>
    </source>
</evidence>
<evidence type="ECO:0000256" key="14">
    <source>
        <dbReference type="RuleBase" id="RU000461"/>
    </source>
</evidence>
<name>A0ABM1XRM2_AEDAL</name>
<organism evidence="17 18">
    <name type="scientific">Aedes albopictus</name>
    <name type="common">Asian tiger mosquito</name>
    <name type="synonym">Stegomyia albopicta</name>
    <dbReference type="NCBI Taxonomy" id="7160"/>
    <lineage>
        <taxon>Eukaryota</taxon>
        <taxon>Metazoa</taxon>
        <taxon>Ecdysozoa</taxon>
        <taxon>Arthropoda</taxon>
        <taxon>Hexapoda</taxon>
        <taxon>Insecta</taxon>
        <taxon>Pterygota</taxon>
        <taxon>Neoptera</taxon>
        <taxon>Endopterygota</taxon>
        <taxon>Diptera</taxon>
        <taxon>Nematocera</taxon>
        <taxon>Culicoidea</taxon>
        <taxon>Culicidae</taxon>
        <taxon>Culicinae</taxon>
        <taxon>Aedini</taxon>
        <taxon>Aedes</taxon>
        <taxon>Stegomyia</taxon>
    </lineage>
</organism>
<evidence type="ECO:0000256" key="7">
    <source>
        <dbReference type="ARBA" id="ARBA00022723"/>
    </source>
</evidence>
<dbReference type="InterPro" id="IPR001128">
    <property type="entry name" value="Cyt_P450"/>
</dbReference>
<evidence type="ECO:0008006" key="19">
    <source>
        <dbReference type="Google" id="ProtNLM"/>
    </source>
</evidence>
<dbReference type="Proteomes" id="UP000069940">
    <property type="component" value="Unassembled WGS sequence"/>
</dbReference>
<dbReference type="GeneID" id="109399306"/>
<evidence type="ECO:0000256" key="16">
    <source>
        <dbReference type="SAM" id="SignalP"/>
    </source>
</evidence>
<dbReference type="InterPro" id="IPR017972">
    <property type="entry name" value="Cyt_P450_CS"/>
</dbReference>
<comment type="similarity">
    <text evidence="5 14">Belongs to the cytochrome P450 family.</text>
</comment>
<evidence type="ECO:0000256" key="8">
    <source>
        <dbReference type="ARBA" id="ARBA00022824"/>
    </source>
</evidence>
<keyword evidence="18" id="KW-1185">Reference proteome</keyword>
<keyword evidence="7 14" id="KW-0479">Metal-binding</keyword>
<evidence type="ECO:0000256" key="4">
    <source>
        <dbReference type="ARBA" id="ARBA00004406"/>
    </source>
</evidence>
<keyword evidence="16" id="KW-0732">Signal</keyword>
<evidence type="ECO:0000256" key="1">
    <source>
        <dbReference type="ARBA" id="ARBA00001971"/>
    </source>
</evidence>
<dbReference type="CDD" id="cd11057">
    <property type="entry name" value="CYP313-like"/>
    <property type="match status" value="1"/>
</dbReference>
<evidence type="ECO:0000256" key="2">
    <source>
        <dbReference type="ARBA" id="ARBA00003690"/>
    </source>
</evidence>
<comment type="subcellular location">
    <subcellularLocation>
        <location evidence="4">Endoplasmic reticulum membrane</location>
        <topology evidence="4">Peripheral membrane protein</topology>
    </subcellularLocation>
    <subcellularLocation>
        <location evidence="3">Microsome membrane</location>
        <topology evidence="3">Peripheral membrane protein</topology>
    </subcellularLocation>
</comment>
<comment type="cofactor">
    <cofactor evidence="1">
        <name>heme</name>
        <dbReference type="ChEBI" id="CHEBI:30413"/>
    </cofactor>
</comment>
<dbReference type="PRINTS" id="PR00385">
    <property type="entry name" value="P450"/>
</dbReference>
<dbReference type="PANTHER" id="PTHR24291:SF189">
    <property type="entry name" value="CYTOCHROME P450 4C3-RELATED"/>
    <property type="match status" value="1"/>
</dbReference>
<evidence type="ECO:0000256" key="15">
    <source>
        <dbReference type="SAM" id="MobiDB-lite"/>
    </source>
</evidence>
<keyword evidence="12 14" id="KW-0503">Monooxygenase</keyword>
<accession>A0ABM1XRM2</accession>
<dbReference type="Gene3D" id="1.10.630.10">
    <property type="entry name" value="Cytochrome P450"/>
    <property type="match status" value="1"/>
</dbReference>
<dbReference type="PANTHER" id="PTHR24291">
    <property type="entry name" value="CYTOCHROME P450 FAMILY 4"/>
    <property type="match status" value="1"/>
</dbReference>
<dbReference type="EnsemblMetazoa" id="AALFPA23_002183.R1889">
    <property type="protein sequence ID" value="AALFPA23_002183.P1889"/>
    <property type="gene ID" value="AALFPA23_002183"/>
</dbReference>
<dbReference type="InterPro" id="IPR036396">
    <property type="entry name" value="Cyt_P450_sf"/>
</dbReference>
<reference evidence="17" key="2">
    <citation type="submission" date="2025-05" db="UniProtKB">
        <authorList>
            <consortium name="EnsemblMetazoa"/>
        </authorList>
    </citation>
    <scope>IDENTIFICATION</scope>
    <source>
        <strain evidence="17">Foshan</strain>
    </source>
</reference>
<evidence type="ECO:0000256" key="5">
    <source>
        <dbReference type="ARBA" id="ARBA00010617"/>
    </source>
</evidence>
<dbReference type="RefSeq" id="XP_062716856.1">
    <property type="nucleotide sequence ID" value="XM_062860872.1"/>
</dbReference>
<evidence type="ECO:0000313" key="17">
    <source>
        <dbReference type="EnsemblMetazoa" id="AALFPA23_002183.P1889"/>
    </source>
</evidence>
<evidence type="ECO:0000256" key="6">
    <source>
        <dbReference type="ARBA" id="ARBA00022617"/>
    </source>
</evidence>
<evidence type="ECO:0000256" key="10">
    <source>
        <dbReference type="ARBA" id="ARBA00023002"/>
    </source>
</evidence>
<keyword evidence="10 14" id="KW-0560">Oxidoreductase</keyword>
<evidence type="ECO:0000256" key="11">
    <source>
        <dbReference type="ARBA" id="ARBA00023004"/>
    </source>
</evidence>
<keyword evidence="13" id="KW-0472">Membrane</keyword>
<keyword evidence="9" id="KW-0492">Microsome</keyword>
<protein>
    <recommendedName>
        <fullName evidence="19">Cytochrome</fullName>
    </recommendedName>
</protein>
<evidence type="ECO:0000256" key="9">
    <source>
        <dbReference type="ARBA" id="ARBA00022848"/>
    </source>
</evidence>
<reference evidence="18" key="1">
    <citation type="journal article" date="2015" name="Proc. Natl. Acad. Sci. U.S.A.">
        <title>Genome sequence of the Asian Tiger mosquito, Aedes albopictus, reveals insights into its biology, genetics, and evolution.</title>
        <authorList>
            <person name="Chen X.G."/>
            <person name="Jiang X."/>
            <person name="Gu J."/>
            <person name="Xu M."/>
            <person name="Wu Y."/>
            <person name="Deng Y."/>
            <person name="Zhang C."/>
            <person name="Bonizzoni M."/>
            <person name="Dermauw W."/>
            <person name="Vontas J."/>
            <person name="Armbruster P."/>
            <person name="Huang X."/>
            <person name="Yang Y."/>
            <person name="Zhang H."/>
            <person name="He W."/>
            <person name="Peng H."/>
            <person name="Liu Y."/>
            <person name="Wu K."/>
            <person name="Chen J."/>
            <person name="Lirakis M."/>
            <person name="Topalis P."/>
            <person name="Van Leeuwen T."/>
            <person name="Hall A.B."/>
            <person name="Jiang X."/>
            <person name="Thorpe C."/>
            <person name="Mueller R.L."/>
            <person name="Sun C."/>
            <person name="Waterhouse R.M."/>
            <person name="Yan G."/>
            <person name="Tu Z.J."/>
            <person name="Fang X."/>
            <person name="James A.A."/>
        </authorList>
    </citation>
    <scope>NUCLEOTIDE SEQUENCE [LARGE SCALE GENOMIC DNA]</scope>
    <source>
        <strain evidence="18">Foshan</strain>
    </source>
</reference>
<evidence type="ECO:0000256" key="12">
    <source>
        <dbReference type="ARBA" id="ARBA00023033"/>
    </source>
</evidence>
<sequence length="502" mass="57616">MLLVLAIVLVLLLILLVDSTRKHHVGKFARSLESVSPSYPLLGIATVFLGHSEERRFENFMNILRQVDRLGKGWLGPQLILYVAHPELVQKVLTDPNCCEKPFFYEFSKLTHGLFSAKYSVWKPNRKALNPTMNVKILNSFVPIFERFSRRMVEKLKCHPEGTSVDILDFTAECALEMVCGTTLGTDLKKDSGKGEFLRSMHVFISRVATRTLSVSLYNETYYRLTKAFREEENARNNCLDFAQRIIKERRQVLETEPQTSNPDANDDDDGYQIRRPKLFIDQVLGDNHSENEISTQNLSEQILTIMGAGYDTSANMVAHSCLFLAMFPELQEKVAQEIETVLPDSEQELTAETLKNLPYLDKFFKECLRLAPVGSTIARVNMTDIELDGCRIPKGNIFVFNFFALHRRKDIWGPDAEQFDPENFAPERSRGRHPFAFLPFSGGSRNCIGARYAMISNKIMLIHLVRNFRMSTRIQFEDLKFRINVTLNLAFKHLITLEARR</sequence>
<dbReference type="PROSITE" id="PS00086">
    <property type="entry name" value="CYTOCHROME_P450"/>
    <property type="match status" value="1"/>
</dbReference>
<dbReference type="InterPro" id="IPR050196">
    <property type="entry name" value="Cytochrome_P450_Monoox"/>
</dbReference>
<feature type="signal peptide" evidence="16">
    <location>
        <begin position="1"/>
        <end position="19"/>
    </location>
</feature>
<proteinExistence type="inferred from homology"/>
<evidence type="ECO:0000313" key="18">
    <source>
        <dbReference type="Proteomes" id="UP000069940"/>
    </source>
</evidence>
<keyword evidence="6 14" id="KW-0349">Heme</keyword>
<keyword evidence="11 14" id="KW-0408">Iron</keyword>